<dbReference type="EMBL" id="JACZHT010000001">
    <property type="protein sequence ID" value="MBE1236223.1"/>
    <property type="molecule type" value="Genomic_DNA"/>
</dbReference>
<evidence type="ECO:0000259" key="7">
    <source>
        <dbReference type="PROSITE" id="PS51733"/>
    </source>
</evidence>
<dbReference type="InterPro" id="IPR020605">
    <property type="entry name" value="Octanoyltransferase_CS"/>
</dbReference>
<reference evidence="8" key="1">
    <citation type="submission" date="2020-10" db="EMBL/GenBank/DDBJ databases">
        <title>Genome sequence of the unusual species of purple photosynthetic bacteria, Phaeovibrio sulfidiphilus DSM 23193, type strain.</title>
        <authorList>
            <person name="Kyndt J.A."/>
            <person name="Meyer T.E."/>
        </authorList>
    </citation>
    <scope>NUCLEOTIDE SEQUENCE</scope>
    <source>
        <strain evidence="8">DSM 23193</strain>
    </source>
</reference>
<feature type="active site" description="Acyl-thioester intermediate" evidence="5">
    <location>
        <position position="171"/>
    </location>
</feature>
<evidence type="ECO:0000313" key="9">
    <source>
        <dbReference type="Proteomes" id="UP000631034"/>
    </source>
</evidence>
<gene>
    <name evidence="5 8" type="primary">lipB</name>
    <name evidence="8" type="ORF">IHV25_00940</name>
</gene>
<comment type="subcellular location">
    <subcellularLocation>
        <location evidence="5">Cytoplasm</location>
    </subcellularLocation>
</comment>
<keyword evidence="2 5" id="KW-0808">Transferase</keyword>
<comment type="caution">
    <text evidence="8">The sequence shown here is derived from an EMBL/GenBank/DDBJ whole genome shotgun (WGS) entry which is preliminary data.</text>
</comment>
<dbReference type="HAMAP" id="MF_00013">
    <property type="entry name" value="LipB"/>
    <property type="match status" value="1"/>
</dbReference>
<dbReference type="CDD" id="cd16444">
    <property type="entry name" value="LipB"/>
    <property type="match status" value="1"/>
</dbReference>
<keyword evidence="9" id="KW-1185">Reference proteome</keyword>
<evidence type="ECO:0000256" key="3">
    <source>
        <dbReference type="ARBA" id="ARBA00023315"/>
    </source>
</evidence>
<feature type="binding site" evidence="5">
    <location>
        <begin position="153"/>
        <end position="155"/>
    </location>
    <ligand>
        <name>substrate</name>
    </ligand>
</feature>
<evidence type="ECO:0000256" key="5">
    <source>
        <dbReference type="HAMAP-Rule" id="MF_00013"/>
    </source>
</evidence>
<proteinExistence type="inferred from homology"/>
<dbReference type="GO" id="GO:0009249">
    <property type="term" value="P:protein lipoylation"/>
    <property type="evidence" value="ECO:0007669"/>
    <property type="project" value="InterPro"/>
</dbReference>
<dbReference type="PANTHER" id="PTHR10993:SF7">
    <property type="entry name" value="LIPOYLTRANSFERASE 2, MITOCHONDRIAL-RELATED"/>
    <property type="match status" value="1"/>
</dbReference>
<dbReference type="Gene3D" id="3.30.930.10">
    <property type="entry name" value="Bira Bifunctional Protein, Domain 2"/>
    <property type="match status" value="1"/>
</dbReference>
<feature type="site" description="Lowers pKa of active site Cys" evidence="5">
    <location>
        <position position="137"/>
    </location>
</feature>
<dbReference type="PROSITE" id="PS01313">
    <property type="entry name" value="LIPB"/>
    <property type="match status" value="1"/>
</dbReference>
<dbReference type="PANTHER" id="PTHR10993">
    <property type="entry name" value="OCTANOYLTRANSFERASE"/>
    <property type="match status" value="1"/>
</dbReference>
<dbReference type="PROSITE" id="PS51733">
    <property type="entry name" value="BPL_LPL_CATALYTIC"/>
    <property type="match status" value="1"/>
</dbReference>
<feature type="binding site" evidence="5">
    <location>
        <begin position="68"/>
        <end position="75"/>
    </location>
    <ligand>
        <name>substrate</name>
    </ligand>
</feature>
<feature type="domain" description="BPL/LPL catalytic" evidence="7">
    <location>
        <begin position="29"/>
        <end position="209"/>
    </location>
</feature>
<accession>A0A8J6YKQ9</accession>
<organism evidence="8 9">
    <name type="scientific">Phaeovibrio sulfidiphilus</name>
    <dbReference type="NCBI Taxonomy" id="1220600"/>
    <lineage>
        <taxon>Bacteria</taxon>
        <taxon>Pseudomonadati</taxon>
        <taxon>Pseudomonadota</taxon>
        <taxon>Alphaproteobacteria</taxon>
        <taxon>Rhodospirillales</taxon>
        <taxon>Rhodospirillaceae</taxon>
        <taxon>Phaeovibrio</taxon>
    </lineage>
</organism>
<comment type="function">
    <text evidence="4 5">Catalyzes the transfer of endogenously produced octanoic acid from octanoyl-acyl-carrier-protein onto the lipoyl domains of lipoate-dependent enzymes. Lipoyl-ACP can also act as a substrate although octanoyl-ACP is likely to be the physiological substrate.</text>
</comment>
<evidence type="ECO:0000313" key="8">
    <source>
        <dbReference type="EMBL" id="MBE1236223.1"/>
    </source>
</evidence>
<dbReference type="Pfam" id="PF21948">
    <property type="entry name" value="LplA-B_cat"/>
    <property type="match status" value="1"/>
</dbReference>
<evidence type="ECO:0000256" key="4">
    <source>
        <dbReference type="ARBA" id="ARBA00024732"/>
    </source>
</evidence>
<dbReference type="SUPFAM" id="SSF55681">
    <property type="entry name" value="Class II aaRS and biotin synthetases"/>
    <property type="match status" value="1"/>
</dbReference>
<dbReference type="NCBIfam" id="NF010921">
    <property type="entry name" value="PRK14341.1"/>
    <property type="match status" value="1"/>
</dbReference>
<feature type="region of interest" description="Disordered" evidence="6">
    <location>
        <begin position="208"/>
        <end position="265"/>
    </location>
</feature>
<comment type="pathway">
    <text evidence="1 5">Protein modification; protein lipoylation via endogenous pathway; protein N(6)-(lipoyl)lysine from octanoyl-[acyl-carrier-protein]: step 1/2.</text>
</comment>
<comment type="similarity">
    <text evidence="5">Belongs to the LipB family.</text>
</comment>
<dbReference type="NCBIfam" id="NF010925">
    <property type="entry name" value="PRK14345.1"/>
    <property type="match status" value="1"/>
</dbReference>
<name>A0A8J6YKQ9_9PROT</name>
<dbReference type="Proteomes" id="UP000631034">
    <property type="component" value="Unassembled WGS sequence"/>
</dbReference>
<dbReference type="InterPro" id="IPR004143">
    <property type="entry name" value="BPL_LPL_catalytic"/>
</dbReference>
<comment type="catalytic activity">
    <reaction evidence="5">
        <text>octanoyl-[ACP] + L-lysyl-[protein] = N(6)-octanoyl-L-lysyl-[protein] + holo-[ACP] + H(+)</text>
        <dbReference type="Rhea" id="RHEA:17665"/>
        <dbReference type="Rhea" id="RHEA-COMP:9636"/>
        <dbReference type="Rhea" id="RHEA-COMP:9685"/>
        <dbReference type="Rhea" id="RHEA-COMP:9752"/>
        <dbReference type="Rhea" id="RHEA-COMP:9928"/>
        <dbReference type="ChEBI" id="CHEBI:15378"/>
        <dbReference type="ChEBI" id="CHEBI:29969"/>
        <dbReference type="ChEBI" id="CHEBI:64479"/>
        <dbReference type="ChEBI" id="CHEBI:78463"/>
        <dbReference type="ChEBI" id="CHEBI:78809"/>
        <dbReference type="EC" id="2.3.1.181"/>
    </reaction>
</comment>
<keyword evidence="3 5" id="KW-0012">Acyltransferase</keyword>
<dbReference type="NCBIfam" id="TIGR00214">
    <property type="entry name" value="lipB"/>
    <property type="match status" value="1"/>
</dbReference>
<dbReference type="AlphaFoldDB" id="A0A8J6YKQ9"/>
<dbReference type="UniPathway" id="UPA00538">
    <property type="reaction ID" value="UER00592"/>
</dbReference>
<keyword evidence="5" id="KW-0963">Cytoplasm</keyword>
<dbReference type="GO" id="GO:0005737">
    <property type="term" value="C:cytoplasm"/>
    <property type="evidence" value="ECO:0007669"/>
    <property type="project" value="UniProtKB-SubCell"/>
</dbReference>
<sequence>MEWFQSETPVPYPEALAFMEERVRAIRAGDRDEAVWLLEHPPLYTAGTGARVADLLEPERFPVYAAGRGGQYTYHGPGQRVAYVMLDLDRRGRDIRAFVWALEEWLIRTLAVFSVVAERREGRVGLWVADPGGSERKIAAIGIRVRQWVSFHGIALNVCPDLSHFGGIVPCGLGEYGVTSLRDLGLDVPMARVDEALRAAFGAVFGQPDGAGAEVRPPRTDPRTCGGTRTGAEPSTARPASGAGACPGGRPQEAVRAPRTPGAGG</sequence>
<evidence type="ECO:0000256" key="6">
    <source>
        <dbReference type="SAM" id="MobiDB-lite"/>
    </source>
</evidence>
<feature type="binding site" evidence="5">
    <location>
        <begin position="140"/>
        <end position="142"/>
    </location>
    <ligand>
        <name>substrate</name>
    </ligand>
</feature>
<comment type="miscellaneous">
    <text evidence="5">In the reaction, the free carboxyl group of octanoic acid is attached via an amide linkage to the epsilon-amino group of a specific lysine residue of lipoyl domains of lipoate-dependent enzymes.</text>
</comment>
<evidence type="ECO:0000256" key="2">
    <source>
        <dbReference type="ARBA" id="ARBA00022679"/>
    </source>
</evidence>
<dbReference type="GO" id="GO:0033819">
    <property type="term" value="F:lipoyl(octanoyl) transferase activity"/>
    <property type="evidence" value="ECO:0007669"/>
    <property type="project" value="UniProtKB-EC"/>
</dbReference>
<dbReference type="InterPro" id="IPR045864">
    <property type="entry name" value="aa-tRNA-synth_II/BPL/LPL"/>
</dbReference>
<dbReference type="EC" id="2.3.1.181" evidence="5"/>
<evidence type="ECO:0000256" key="1">
    <source>
        <dbReference type="ARBA" id="ARBA00004821"/>
    </source>
</evidence>
<dbReference type="InterPro" id="IPR000544">
    <property type="entry name" value="Octanoyltransferase"/>
</dbReference>
<protein>
    <recommendedName>
        <fullName evidence="5">Octanoyltransferase</fullName>
        <ecNumber evidence="5">2.3.1.181</ecNumber>
    </recommendedName>
    <alternativeName>
        <fullName evidence="5">Lipoate-protein ligase B</fullName>
    </alternativeName>
    <alternativeName>
        <fullName evidence="5">Lipoyl/octanoyl transferase</fullName>
    </alternativeName>
    <alternativeName>
        <fullName evidence="5">Octanoyl-[acyl-carrier-protein]-protein N-octanoyltransferase</fullName>
    </alternativeName>
</protein>